<sequence length="1073" mass="114844">MAEPAPPAGWRLRLGGAPQLLEAQPQGRTLALIALDAAWLALAAAPEGRDSRQVALLVWPDAGERGALNNLHQRVHRLRRTTGARLVETGTRFVLAADLELPPEDFAALAATPEAEPGEWLAGCDFTHRPALAEWLEHQRAARGAAWREALAARAAAAERDGALVLALRCAERLLALDPLSEHAHRRLMRLHHLRGDRAGAVAAFERCERLLKDELGLTPDAETRALLSTVERGRGGELAPVRPVPAALLRPPRLAGRREALAELAAAERDGAVLLLVGDAGIGKTRLLQEHLAGRADALHVQARPGDEGVPYATLMRLLQRLDPAEAETAPARPERMPALLRHALLAAQRQALRVVAVDDLHFADRASIETLLALAVEPALRWILARRPPAHGADDALTALLESGGTRRLLLGPLEASDLAELLQGLDVAPPQSRALADQLLQRCGGNPLFVLETLRAAWRDGLPEGTLPVPRALAHLVELRLARLSPEALALARVAAIATPDFDLPLAEQVLGVPALRLAGAWHELEQAQVLRGEQFAHDLIQDAVLAAIPQVIARHTHGHVAAALAANGAAPARVARHWREAGRHAEAAAAFEAASRLAERACRPREQAELLADAAYEHDAAGDAVAARRARTLRLVPVLHSGACANAIADGRALVEDCRGTPQAAEALAALALALMWDMRLEEGREAAIAALHSAGDDTSRARATALLAHGEALRGRVHEALALMQPWRSRIDRVGDRALQCDFLGNLAAILVRLNRAMEARPVAEAHLAVARELGAVGEQLCALMNLSNLHGRQGELQAAIAYGREADRLATDVEHSRSIVGWNRATLGYWLAGAGRYDEALELLETATEMLADNGVQRTVALGLTGRVWLALGQPARAHRCLDGMMEFPPGPTRAGQQLLRAQIAAATAAVPRALLDDAVVQAPPDDQVHLAAAVELAALDGDAQALAALQRRAEAAEFFPLAAEAAARVLEFLPEAAAGVAAERVEQRALAARSPAYYLPGQLLLCAQAFHRAGRAADTRRCLDTALDWVHREALPHVPAPFVEGFLHRQPVNVALRALAARVTRQ</sequence>
<dbReference type="PANTHER" id="PTHR16305">
    <property type="entry name" value="TESTICULAR SOLUBLE ADENYLYL CYCLASE"/>
    <property type="match status" value="1"/>
</dbReference>
<dbReference type="InterPro" id="IPR011990">
    <property type="entry name" value="TPR-like_helical_dom_sf"/>
</dbReference>
<dbReference type="InterPro" id="IPR041664">
    <property type="entry name" value="AAA_16"/>
</dbReference>
<dbReference type="Pfam" id="PF03704">
    <property type="entry name" value="BTAD"/>
    <property type="match status" value="1"/>
</dbReference>
<feature type="domain" description="Bacterial transcriptional activator" evidence="3">
    <location>
        <begin position="82"/>
        <end position="232"/>
    </location>
</feature>
<organism evidence="4 5">
    <name type="scientific">Rubrivivax benzoatilyticus</name>
    <dbReference type="NCBI Taxonomy" id="316997"/>
    <lineage>
        <taxon>Bacteria</taxon>
        <taxon>Pseudomonadati</taxon>
        <taxon>Pseudomonadota</taxon>
        <taxon>Betaproteobacteria</taxon>
        <taxon>Burkholderiales</taxon>
        <taxon>Sphaerotilaceae</taxon>
        <taxon>Rubrivivax</taxon>
    </lineage>
</organism>
<dbReference type="PANTHER" id="PTHR16305:SF35">
    <property type="entry name" value="TRANSCRIPTIONAL ACTIVATOR DOMAIN"/>
    <property type="match status" value="1"/>
</dbReference>
<reference evidence="4 5" key="1">
    <citation type="submission" date="2020-03" db="EMBL/GenBank/DDBJ databases">
        <title>Rubrivivax benzoatilyticus JA2 (sequenced after 10 years sub-culturing).</title>
        <authorList>
            <person name="Gupta D."/>
            <person name="Chintalapati S."/>
            <person name="Chintalapati V.R."/>
        </authorList>
    </citation>
    <scope>NUCLEOTIDE SEQUENCE [LARGE SCALE GENOMIC DNA]</scope>
    <source>
        <strain evidence="4 5">JA2-Mal</strain>
    </source>
</reference>
<dbReference type="EMBL" id="JAAOCD010000001">
    <property type="protein sequence ID" value="NHK97143.1"/>
    <property type="molecule type" value="Genomic_DNA"/>
</dbReference>
<dbReference type="Proteomes" id="UP000802098">
    <property type="component" value="Unassembled WGS sequence"/>
</dbReference>
<keyword evidence="1" id="KW-0547">Nucleotide-binding</keyword>
<dbReference type="Gene3D" id="1.25.40.10">
    <property type="entry name" value="Tetratricopeptide repeat domain"/>
    <property type="match status" value="3"/>
</dbReference>
<comment type="caution">
    <text evidence="4">The sequence shown here is derived from an EMBL/GenBank/DDBJ whole genome shotgun (WGS) entry which is preliminary data.</text>
</comment>
<keyword evidence="2" id="KW-0067">ATP-binding</keyword>
<evidence type="ECO:0000256" key="1">
    <source>
        <dbReference type="ARBA" id="ARBA00022741"/>
    </source>
</evidence>
<proteinExistence type="predicted"/>
<dbReference type="SUPFAM" id="SSF48452">
    <property type="entry name" value="TPR-like"/>
    <property type="match status" value="2"/>
</dbReference>
<evidence type="ECO:0000259" key="3">
    <source>
        <dbReference type="SMART" id="SM01043"/>
    </source>
</evidence>
<gene>
    <name evidence="4" type="ORF">G7087_02020</name>
</gene>
<evidence type="ECO:0000256" key="2">
    <source>
        <dbReference type="ARBA" id="ARBA00022840"/>
    </source>
</evidence>
<dbReference type="RefSeq" id="WP_081666894.1">
    <property type="nucleotide sequence ID" value="NZ_JAAOCD010000001.1"/>
</dbReference>
<evidence type="ECO:0000313" key="4">
    <source>
        <dbReference type="EMBL" id="NHK97143.1"/>
    </source>
</evidence>
<evidence type="ECO:0000313" key="5">
    <source>
        <dbReference type="Proteomes" id="UP000802098"/>
    </source>
</evidence>
<protein>
    <submittedName>
        <fullName evidence="4">AAA family ATPase</fullName>
    </submittedName>
</protein>
<dbReference type="SMART" id="SM01043">
    <property type="entry name" value="BTAD"/>
    <property type="match status" value="1"/>
</dbReference>
<dbReference type="InterPro" id="IPR027417">
    <property type="entry name" value="P-loop_NTPase"/>
</dbReference>
<accession>A0ABX0HR79</accession>
<dbReference type="InterPro" id="IPR005158">
    <property type="entry name" value="BTAD"/>
</dbReference>
<keyword evidence="5" id="KW-1185">Reference proteome</keyword>
<dbReference type="SUPFAM" id="SSF52540">
    <property type="entry name" value="P-loop containing nucleoside triphosphate hydrolases"/>
    <property type="match status" value="1"/>
</dbReference>
<name>A0ABX0HR79_9BURK</name>
<dbReference type="Pfam" id="PF13191">
    <property type="entry name" value="AAA_16"/>
    <property type="match status" value="1"/>
</dbReference>